<dbReference type="RefSeq" id="WP_149675797.1">
    <property type="nucleotide sequence ID" value="NZ_VTUZ01000054.1"/>
</dbReference>
<evidence type="ECO:0000313" key="2">
    <source>
        <dbReference type="Proteomes" id="UP000325273"/>
    </source>
</evidence>
<keyword evidence="2" id="KW-1185">Reference proteome</keyword>
<sequence length="121" mass="12720">MSRITVAAIESATGATAEVCAEVKKLAGGVPNLFAALGALFPQELKAVLNTQGVLGAGTLSTQELETIRLFVCEITGCDCRVAARTVIDKMTGLSAESLRQIRAAGPTEEGRRDALVRFVR</sequence>
<organism evidence="1 2">
    <name type="scientific">Paraburkholderia panacisoli</name>
    <dbReference type="NCBI Taxonomy" id="2603818"/>
    <lineage>
        <taxon>Bacteria</taxon>
        <taxon>Pseudomonadati</taxon>
        <taxon>Pseudomonadota</taxon>
        <taxon>Betaproteobacteria</taxon>
        <taxon>Burkholderiales</taxon>
        <taxon>Burkholderiaceae</taxon>
        <taxon>Paraburkholderia</taxon>
    </lineage>
</organism>
<accession>A0A5B0G596</accession>
<evidence type="ECO:0008006" key="3">
    <source>
        <dbReference type="Google" id="ProtNLM"/>
    </source>
</evidence>
<comment type="caution">
    <text evidence="1">The sequence shown here is derived from an EMBL/GenBank/DDBJ whole genome shotgun (WGS) entry which is preliminary data.</text>
</comment>
<gene>
    <name evidence="1" type="ORF">FVF58_43565</name>
</gene>
<protein>
    <recommendedName>
        <fullName evidence="3">Carboxymuconolactone decarboxylase family protein</fullName>
    </recommendedName>
</protein>
<dbReference type="Proteomes" id="UP000325273">
    <property type="component" value="Unassembled WGS sequence"/>
</dbReference>
<evidence type="ECO:0000313" key="1">
    <source>
        <dbReference type="EMBL" id="KAA0998723.1"/>
    </source>
</evidence>
<dbReference type="EMBL" id="VTUZ01000054">
    <property type="protein sequence ID" value="KAA0998723.1"/>
    <property type="molecule type" value="Genomic_DNA"/>
</dbReference>
<name>A0A5B0G596_9BURK</name>
<dbReference type="SUPFAM" id="SSF69118">
    <property type="entry name" value="AhpD-like"/>
    <property type="match status" value="1"/>
</dbReference>
<dbReference type="AlphaFoldDB" id="A0A5B0G596"/>
<proteinExistence type="predicted"/>
<dbReference type="InterPro" id="IPR029032">
    <property type="entry name" value="AhpD-like"/>
</dbReference>
<reference evidence="1 2" key="1">
    <citation type="submission" date="2019-08" db="EMBL/GenBank/DDBJ databases">
        <title>Paraburkholderia sp. DCY113.</title>
        <authorList>
            <person name="Kang J."/>
        </authorList>
    </citation>
    <scope>NUCLEOTIDE SEQUENCE [LARGE SCALE GENOMIC DNA]</scope>
    <source>
        <strain evidence="1 2">DCY113</strain>
    </source>
</reference>
<dbReference type="Gene3D" id="1.20.1290.10">
    <property type="entry name" value="AhpD-like"/>
    <property type="match status" value="1"/>
</dbReference>